<feature type="chain" id="PRO_5038704800" description="DUF4382 domain-containing protein" evidence="1">
    <location>
        <begin position="31"/>
        <end position="211"/>
    </location>
</feature>
<accession>A0A1H7UVJ4</accession>
<dbReference type="Proteomes" id="UP000183015">
    <property type="component" value="Unassembled WGS sequence"/>
</dbReference>
<feature type="signal peptide" evidence="1">
    <location>
        <begin position="1"/>
        <end position="30"/>
    </location>
</feature>
<proteinExistence type="predicted"/>
<evidence type="ECO:0000313" key="3">
    <source>
        <dbReference type="Proteomes" id="UP000183015"/>
    </source>
</evidence>
<gene>
    <name evidence="2" type="ORF">SAMN05414137_116200</name>
</gene>
<keyword evidence="3" id="KW-1185">Reference proteome</keyword>
<dbReference type="STRING" id="235985.SAMN05414137_116200"/>
<sequence>MRAGRPRRSGAAAVALSLLGVCLLPGSSAAARPGRHLAAAVLPGEPTPMGVPFLPSSTPLHITIAAMVANQMTVQNNVTIRLADGSTVTTTRYTFVKLQISSNMAVTQSVNGYTLHINVPSNGSLGGLDTAGNAETTVMWGNISNICVTVIFQICGVQGLLNALGSIIPLTAGAQNFVGDIYAIQTTDDHAALSSTNNPVHLPGSLAVSTP</sequence>
<evidence type="ECO:0000313" key="2">
    <source>
        <dbReference type="EMBL" id="SEM00993.1"/>
    </source>
</evidence>
<evidence type="ECO:0000256" key="1">
    <source>
        <dbReference type="SAM" id="SignalP"/>
    </source>
</evidence>
<evidence type="ECO:0008006" key="4">
    <source>
        <dbReference type="Google" id="ProtNLM"/>
    </source>
</evidence>
<protein>
    <recommendedName>
        <fullName evidence="4">DUF4382 domain-containing protein</fullName>
    </recommendedName>
</protein>
<organism evidence="2 3">
    <name type="scientific">Streptacidiphilus jiangxiensis</name>
    <dbReference type="NCBI Taxonomy" id="235985"/>
    <lineage>
        <taxon>Bacteria</taxon>
        <taxon>Bacillati</taxon>
        <taxon>Actinomycetota</taxon>
        <taxon>Actinomycetes</taxon>
        <taxon>Kitasatosporales</taxon>
        <taxon>Streptomycetaceae</taxon>
        <taxon>Streptacidiphilus</taxon>
    </lineage>
</organism>
<keyword evidence="1" id="KW-0732">Signal</keyword>
<dbReference type="OrthoDB" id="4137429at2"/>
<dbReference type="RefSeq" id="WP_042451388.1">
    <property type="nucleotide sequence ID" value="NZ_BBPN01000022.1"/>
</dbReference>
<name>A0A1H7UVJ4_STRJI</name>
<dbReference type="EMBL" id="FOAZ01000016">
    <property type="protein sequence ID" value="SEM00993.1"/>
    <property type="molecule type" value="Genomic_DNA"/>
</dbReference>
<dbReference type="AlphaFoldDB" id="A0A1H7UVJ4"/>
<dbReference type="eggNOG" id="ENOG502ZZZQ">
    <property type="taxonomic scope" value="Bacteria"/>
</dbReference>
<reference evidence="3" key="1">
    <citation type="submission" date="2016-10" db="EMBL/GenBank/DDBJ databases">
        <authorList>
            <person name="Varghese N."/>
        </authorList>
    </citation>
    <scope>NUCLEOTIDE SEQUENCE [LARGE SCALE GENOMIC DNA]</scope>
    <source>
        <strain evidence="3">DSM 45096 / BCRC 16803 / CGMCC 4.1857 / CIP 109030 / JCM 12277 / KCTC 19219 / NBRC 100920 / 33214</strain>
    </source>
</reference>